<accession>A0AAV3Y966</accession>
<name>A0AAV3Y966_9GAST</name>
<feature type="region of interest" description="Disordered" evidence="1">
    <location>
        <begin position="1"/>
        <end position="28"/>
    </location>
</feature>
<organism evidence="2 3">
    <name type="scientific">Plakobranchus ocellatus</name>
    <dbReference type="NCBI Taxonomy" id="259542"/>
    <lineage>
        <taxon>Eukaryota</taxon>
        <taxon>Metazoa</taxon>
        <taxon>Spiralia</taxon>
        <taxon>Lophotrochozoa</taxon>
        <taxon>Mollusca</taxon>
        <taxon>Gastropoda</taxon>
        <taxon>Heterobranchia</taxon>
        <taxon>Euthyneura</taxon>
        <taxon>Panpulmonata</taxon>
        <taxon>Sacoglossa</taxon>
        <taxon>Placobranchoidea</taxon>
        <taxon>Plakobranchidae</taxon>
        <taxon>Plakobranchus</taxon>
    </lineage>
</organism>
<keyword evidence="3" id="KW-1185">Reference proteome</keyword>
<evidence type="ECO:0000313" key="2">
    <source>
        <dbReference type="EMBL" id="GFN79483.1"/>
    </source>
</evidence>
<dbReference type="EMBL" id="BLXT01000663">
    <property type="protein sequence ID" value="GFN79483.1"/>
    <property type="molecule type" value="Genomic_DNA"/>
</dbReference>
<gene>
    <name evidence="2" type="ORF">PoB_000598900</name>
</gene>
<protein>
    <submittedName>
        <fullName evidence="2">Uncharacterized protein</fullName>
    </submittedName>
</protein>
<dbReference type="AlphaFoldDB" id="A0AAV3Y966"/>
<feature type="compositionally biased region" description="Basic residues" evidence="1">
    <location>
        <begin position="8"/>
        <end position="21"/>
    </location>
</feature>
<dbReference type="Proteomes" id="UP000735302">
    <property type="component" value="Unassembled WGS sequence"/>
</dbReference>
<comment type="caution">
    <text evidence="2">The sequence shown here is derived from an EMBL/GenBank/DDBJ whole genome shotgun (WGS) entry which is preliminary data.</text>
</comment>
<evidence type="ECO:0000313" key="3">
    <source>
        <dbReference type="Proteomes" id="UP000735302"/>
    </source>
</evidence>
<evidence type="ECO:0000256" key="1">
    <source>
        <dbReference type="SAM" id="MobiDB-lite"/>
    </source>
</evidence>
<reference evidence="2 3" key="1">
    <citation type="journal article" date="2021" name="Elife">
        <title>Chloroplast acquisition without the gene transfer in kleptoplastic sea slugs, Plakobranchus ocellatus.</title>
        <authorList>
            <person name="Maeda T."/>
            <person name="Takahashi S."/>
            <person name="Yoshida T."/>
            <person name="Shimamura S."/>
            <person name="Takaki Y."/>
            <person name="Nagai Y."/>
            <person name="Toyoda A."/>
            <person name="Suzuki Y."/>
            <person name="Arimoto A."/>
            <person name="Ishii H."/>
            <person name="Satoh N."/>
            <person name="Nishiyama T."/>
            <person name="Hasebe M."/>
            <person name="Maruyama T."/>
            <person name="Minagawa J."/>
            <person name="Obokata J."/>
            <person name="Shigenobu S."/>
        </authorList>
    </citation>
    <scope>NUCLEOTIDE SEQUENCE [LARGE SCALE GENOMIC DNA]</scope>
</reference>
<sequence>MDHERRSKPSRQKRELKKKKHEREGVRSYKEVSLEVKLSTKRAMKTKIDNKCEEIENSLQNNSSKNAFQTAKDLTKTKQSGTTNIQNKDRKCLTEKQHILERWTYSHKG</sequence>
<proteinExistence type="predicted"/>